<accession>A0A6A4VL30</accession>
<keyword evidence="6" id="KW-0812">Transmembrane</keyword>
<feature type="transmembrane region" description="Helical" evidence="6">
    <location>
        <begin position="51"/>
        <end position="71"/>
    </location>
</feature>
<evidence type="ECO:0000259" key="7">
    <source>
        <dbReference type="PROSITE" id="PS50089"/>
    </source>
</evidence>
<feature type="compositionally biased region" description="Basic and acidic residues" evidence="5">
    <location>
        <begin position="361"/>
        <end position="375"/>
    </location>
</feature>
<dbReference type="Proteomes" id="UP000440578">
    <property type="component" value="Unassembled WGS sequence"/>
</dbReference>
<dbReference type="GO" id="GO:0004842">
    <property type="term" value="F:ubiquitin-protein transferase activity"/>
    <property type="evidence" value="ECO:0007669"/>
    <property type="project" value="TreeGrafter"/>
</dbReference>
<feature type="region of interest" description="Disordered" evidence="5">
    <location>
        <begin position="354"/>
        <end position="375"/>
    </location>
</feature>
<keyword evidence="2 4" id="KW-0863">Zinc-finger</keyword>
<evidence type="ECO:0000256" key="2">
    <source>
        <dbReference type="ARBA" id="ARBA00022771"/>
    </source>
</evidence>
<sequence>MIASSFGLAEYTVRCQMSLLSVASAGCRQLAAAVDGLGSLVALVLRLNNALAARLVAALAVLADGLLLVLARLQDAAGILLADLAAFVADIGDAVTVLAELTAAAVTELALAVGRVFTTLGDGVGAVLGAVLGLVRAVLGAVSAVWAAVSGLVVTGVRSVVLLYHTTIYLLTMVPYGLVAGVVRCFTLLESLLVGLLSRFLAVCAGAADAVWCAVLGVVDGARAVPLAAVLGAALLVLALLAVRRLARLVSARGPPLVQLRHTAGRLVTAGRRVSTAASVRAWRGTRPLAERLLRAADRGAQGASDGLRAAAAVCRLSVAVVLAAAEIVTRGVHAFFQNVTLGLRLGVAGGQQAVAPAADPEPREQAEPERQEGDWELERQDWEQQEQDWEEERQDWELERATPPPVVVPRRRLRQKAGCSSPTRRPAADPSRACVVCLDQDKSVILLPCRHVCLCEPCGRQVGAGDRRCPMCREFIQDALKVYI</sequence>
<evidence type="ECO:0000256" key="3">
    <source>
        <dbReference type="ARBA" id="ARBA00022833"/>
    </source>
</evidence>
<dbReference type="PANTHER" id="PTHR12183">
    <property type="entry name" value="MITOCHONDRIAL UBIQUITIN LIGASE ACTIVATOR OF NFKB 1"/>
    <property type="match status" value="1"/>
</dbReference>
<feature type="transmembrane region" description="Helical" evidence="6">
    <location>
        <begin position="168"/>
        <end position="189"/>
    </location>
</feature>
<name>A0A6A4VL30_AMPAM</name>
<dbReference type="AlphaFoldDB" id="A0A6A4VL30"/>
<organism evidence="8 9">
    <name type="scientific">Amphibalanus amphitrite</name>
    <name type="common">Striped barnacle</name>
    <name type="synonym">Balanus amphitrite</name>
    <dbReference type="NCBI Taxonomy" id="1232801"/>
    <lineage>
        <taxon>Eukaryota</taxon>
        <taxon>Metazoa</taxon>
        <taxon>Ecdysozoa</taxon>
        <taxon>Arthropoda</taxon>
        <taxon>Crustacea</taxon>
        <taxon>Multicrustacea</taxon>
        <taxon>Cirripedia</taxon>
        <taxon>Thoracica</taxon>
        <taxon>Thoracicalcarea</taxon>
        <taxon>Balanomorpha</taxon>
        <taxon>Balanoidea</taxon>
        <taxon>Balanidae</taxon>
        <taxon>Amphibalaninae</taxon>
        <taxon>Amphibalanus</taxon>
    </lineage>
</organism>
<keyword evidence="1" id="KW-0479">Metal-binding</keyword>
<keyword evidence="3" id="KW-0862">Zinc</keyword>
<feature type="transmembrane region" description="Helical" evidence="6">
    <location>
        <begin position="196"/>
        <end position="218"/>
    </location>
</feature>
<evidence type="ECO:0000256" key="4">
    <source>
        <dbReference type="PROSITE-ProRule" id="PRU00175"/>
    </source>
</evidence>
<keyword evidence="9" id="KW-1185">Reference proteome</keyword>
<dbReference type="OrthoDB" id="10251219at2759"/>
<feature type="domain" description="RING-type" evidence="7">
    <location>
        <begin position="435"/>
        <end position="474"/>
    </location>
</feature>
<dbReference type="PROSITE" id="PS50089">
    <property type="entry name" value="ZF_RING_2"/>
    <property type="match status" value="1"/>
</dbReference>
<gene>
    <name evidence="8" type="primary">Cgrrf1_0</name>
    <name evidence="8" type="ORF">FJT64_009792</name>
</gene>
<protein>
    <submittedName>
        <fullName evidence="8">Cell growth regulator with RING finger domain protein 1</fullName>
    </submittedName>
</protein>
<feature type="transmembrane region" description="Helical" evidence="6">
    <location>
        <begin position="224"/>
        <end position="243"/>
    </location>
</feature>
<dbReference type="GO" id="GO:0008270">
    <property type="term" value="F:zinc ion binding"/>
    <property type="evidence" value="ECO:0007669"/>
    <property type="project" value="UniProtKB-KW"/>
</dbReference>
<evidence type="ECO:0000313" key="9">
    <source>
        <dbReference type="Proteomes" id="UP000440578"/>
    </source>
</evidence>
<dbReference type="EMBL" id="VIIS01001829">
    <property type="protein sequence ID" value="KAF0292224.1"/>
    <property type="molecule type" value="Genomic_DNA"/>
</dbReference>
<evidence type="ECO:0000256" key="1">
    <source>
        <dbReference type="ARBA" id="ARBA00022723"/>
    </source>
</evidence>
<evidence type="ECO:0000313" key="8">
    <source>
        <dbReference type="EMBL" id="KAF0292224.1"/>
    </source>
</evidence>
<dbReference type="SMART" id="SM00184">
    <property type="entry name" value="RING"/>
    <property type="match status" value="1"/>
</dbReference>
<dbReference type="Gene3D" id="3.30.40.10">
    <property type="entry name" value="Zinc/RING finger domain, C3HC4 (zinc finger)"/>
    <property type="match status" value="1"/>
</dbReference>
<keyword evidence="6" id="KW-0472">Membrane</keyword>
<evidence type="ECO:0000256" key="5">
    <source>
        <dbReference type="SAM" id="MobiDB-lite"/>
    </source>
</evidence>
<dbReference type="InterPro" id="IPR051652">
    <property type="entry name" value="MDM2_MDM4_MUL1"/>
</dbReference>
<evidence type="ECO:0000256" key="6">
    <source>
        <dbReference type="SAM" id="Phobius"/>
    </source>
</evidence>
<dbReference type="InterPro" id="IPR001841">
    <property type="entry name" value="Znf_RING"/>
</dbReference>
<comment type="caution">
    <text evidence="8">The sequence shown here is derived from an EMBL/GenBank/DDBJ whole genome shotgun (WGS) entry which is preliminary data.</text>
</comment>
<dbReference type="PANTHER" id="PTHR12183:SF32">
    <property type="entry name" value="MITOCHONDRIAL E3 UBIQUITIN PROTEIN LIGASE 1"/>
    <property type="match status" value="1"/>
</dbReference>
<keyword evidence="6" id="KW-1133">Transmembrane helix</keyword>
<feature type="transmembrane region" description="Helical" evidence="6">
    <location>
        <begin position="124"/>
        <end position="148"/>
    </location>
</feature>
<proteinExistence type="predicted"/>
<dbReference type="Pfam" id="PF13920">
    <property type="entry name" value="zf-C3HC4_3"/>
    <property type="match status" value="1"/>
</dbReference>
<dbReference type="InterPro" id="IPR013083">
    <property type="entry name" value="Znf_RING/FYVE/PHD"/>
</dbReference>
<dbReference type="SUPFAM" id="SSF57850">
    <property type="entry name" value="RING/U-box"/>
    <property type="match status" value="1"/>
</dbReference>
<reference evidence="8 9" key="1">
    <citation type="submission" date="2019-07" db="EMBL/GenBank/DDBJ databases">
        <title>Draft genome assembly of a fouling barnacle, Amphibalanus amphitrite (Darwin, 1854): The first reference genome for Thecostraca.</title>
        <authorList>
            <person name="Kim W."/>
        </authorList>
    </citation>
    <scope>NUCLEOTIDE SEQUENCE [LARGE SCALE GENOMIC DNA]</scope>
    <source>
        <strain evidence="8">SNU_AA5</strain>
        <tissue evidence="8">Soma without cirri and trophi</tissue>
    </source>
</reference>
<dbReference type="GO" id="GO:0016567">
    <property type="term" value="P:protein ubiquitination"/>
    <property type="evidence" value="ECO:0007669"/>
    <property type="project" value="TreeGrafter"/>
</dbReference>